<dbReference type="NCBIfam" id="NF045644">
    <property type="entry name" value="TransRegBhcR"/>
    <property type="match status" value="1"/>
</dbReference>
<dbReference type="SMART" id="SM00346">
    <property type="entry name" value="HTH_ICLR"/>
    <property type="match status" value="1"/>
</dbReference>
<dbReference type="PANTHER" id="PTHR30136">
    <property type="entry name" value="HELIX-TURN-HELIX TRANSCRIPTIONAL REGULATOR, ICLR FAMILY"/>
    <property type="match status" value="1"/>
</dbReference>
<dbReference type="EMBL" id="BAAAFZ010000079">
    <property type="protein sequence ID" value="GAA0601812.1"/>
    <property type="molecule type" value="Genomic_DNA"/>
</dbReference>
<proteinExistence type="predicted"/>
<dbReference type="InterPro" id="IPR050707">
    <property type="entry name" value="HTH_MetabolicPath_Reg"/>
</dbReference>
<dbReference type="PROSITE" id="PS51078">
    <property type="entry name" value="ICLR_ED"/>
    <property type="match status" value="1"/>
</dbReference>
<evidence type="ECO:0000256" key="1">
    <source>
        <dbReference type="ARBA" id="ARBA00023015"/>
    </source>
</evidence>
<dbReference type="SUPFAM" id="SSF55781">
    <property type="entry name" value="GAF domain-like"/>
    <property type="match status" value="1"/>
</dbReference>
<evidence type="ECO:0000256" key="3">
    <source>
        <dbReference type="ARBA" id="ARBA00023163"/>
    </source>
</evidence>
<dbReference type="Proteomes" id="UP001501588">
    <property type="component" value="Unassembled WGS sequence"/>
</dbReference>
<dbReference type="Gene3D" id="1.10.10.10">
    <property type="entry name" value="Winged helix-like DNA-binding domain superfamily/Winged helix DNA-binding domain"/>
    <property type="match status" value="1"/>
</dbReference>
<gene>
    <name evidence="7" type="ORF">GCM10009416_44570</name>
</gene>
<dbReference type="InterPro" id="IPR005471">
    <property type="entry name" value="Tscrpt_reg_IclR_N"/>
</dbReference>
<organism evidence="7 8">
    <name type="scientific">Craurococcus roseus</name>
    <dbReference type="NCBI Taxonomy" id="77585"/>
    <lineage>
        <taxon>Bacteria</taxon>
        <taxon>Pseudomonadati</taxon>
        <taxon>Pseudomonadota</taxon>
        <taxon>Alphaproteobacteria</taxon>
        <taxon>Acetobacterales</taxon>
        <taxon>Acetobacteraceae</taxon>
        <taxon>Craurococcus</taxon>
    </lineage>
</organism>
<keyword evidence="3" id="KW-0804">Transcription</keyword>
<name>A0ABN1G0R1_9PROT</name>
<dbReference type="InterPro" id="IPR054844">
    <property type="entry name" value="TransRegBhcR"/>
</dbReference>
<evidence type="ECO:0000259" key="6">
    <source>
        <dbReference type="PROSITE" id="PS51078"/>
    </source>
</evidence>
<evidence type="ECO:0000259" key="5">
    <source>
        <dbReference type="PROSITE" id="PS51077"/>
    </source>
</evidence>
<dbReference type="SUPFAM" id="SSF46785">
    <property type="entry name" value="Winged helix' DNA-binding domain"/>
    <property type="match status" value="1"/>
</dbReference>
<reference evidence="7 8" key="1">
    <citation type="journal article" date="2019" name="Int. J. Syst. Evol. Microbiol.">
        <title>The Global Catalogue of Microorganisms (GCM) 10K type strain sequencing project: providing services to taxonomists for standard genome sequencing and annotation.</title>
        <authorList>
            <consortium name="The Broad Institute Genomics Platform"/>
            <consortium name="The Broad Institute Genome Sequencing Center for Infectious Disease"/>
            <person name="Wu L."/>
            <person name="Ma J."/>
        </authorList>
    </citation>
    <scope>NUCLEOTIDE SEQUENCE [LARGE SCALE GENOMIC DNA]</scope>
    <source>
        <strain evidence="7 8">JCM 9933</strain>
    </source>
</reference>
<dbReference type="Gene3D" id="3.30.450.40">
    <property type="match status" value="1"/>
</dbReference>
<keyword evidence="2" id="KW-0238">DNA-binding</keyword>
<dbReference type="InterPro" id="IPR036388">
    <property type="entry name" value="WH-like_DNA-bd_sf"/>
</dbReference>
<feature type="domain" description="IclR-ED" evidence="6">
    <location>
        <begin position="87"/>
        <end position="270"/>
    </location>
</feature>
<evidence type="ECO:0000256" key="4">
    <source>
        <dbReference type="SAM" id="MobiDB-lite"/>
    </source>
</evidence>
<dbReference type="RefSeq" id="WP_343897627.1">
    <property type="nucleotide sequence ID" value="NZ_BAAAFZ010000079.1"/>
</dbReference>
<dbReference type="InterPro" id="IPR014757">
    <property type="entry name" value="Tscrpt_reg_IclR_C"/>
</dbReference>
<dbReference type="InterPro" id="IPR029016">
    <property type="entry name" value="GAF-like_dom_sf"/>
</dbReference>
<sequence>MPQTAERRRRGRPRLAPAEAEDAPVQSLDRAMALLAELAEADGLTLTDLAGRAEMPMSTAYRMLLTLQRRGLAEFDASTQLWLVGVETFRIGSAFLRRRKLADCGRDLMQGLVAACGETVNLAVAEEDGVVFVSQVETHEAIRAFFRPGTRALFHASGAGKAILAHRAPGAVAATLRRTGLPRFTDRTLTALPDLLADLAAVRARGFAIDDEERNLGMRCVGAPIFNEFGEAVAGLSVSGPTVRVTPEAIARFGPLVREAASQVTRAIAGRPPGA</sequence>
<dbReference type="PROSITE" id="PS51077">
    <property type="entry name" value="HTH_ICLR"/>
    <property type="match status" value="1"/>
</dbReference>
<evidence type="ECO:0000256" key="2">
    <source>
        <dbReference type="ARBA" id="ARBA00023125"/>
    </source>
</evidence>
<dbReference type="InterPro" id="IPR036390">
    <property type="entry name" value="WH_DNA-bd_sf"/>
</dbReference>
<comment type="caution">
    <text evidence="7">The sequence shown here is derived from an EMBL/GenBank/DDBJ whole genome shotgun (WGS) entry which is preliminary data.</text>
</comment>
<keyword evidence="8" id="KW-1185">Reference proteome</keyword>
<evidence type="ECO:0000313" key="7">
    <source>
        <dbReference type="EMBL" id="GAA0601812.1"/>
    </source>
</evidence>
<protein>
    <submittedName>
        <fullName evidence="7">IclR family transcriptional regulator</fullName>
    </submittedName>
</protein>
<dbReference type="Pfam" id="PF09339">
    <property type="entry name" value="HTH_IclR"/>
    <property type="match status" value="1"/>
</dbReference>
<evidence type="ECO:0000313" key="8">
    <source>
        <dbReference type="Proteomes" id="UP001501588"/>
    </source>
</evidence>
<feature type="domain" description="HTH iclR-type" evidence="5">
    <location>
        <begin position="25"/>
        <end position="86"/>
    </location>
</feature>
<dbReference type="PANTHER" id="PTHR30136:SF24">
    <property type="entry name" value="HTH-TYPE TRANSCRIPTIONAL REPRESSOR ALLR"/>
    <property type="match status" value="1"/>
</dbReference>
<keyword evidence="1" id="KW-0805">Transcription regulation</keyword>
<accession>A0ABN1G0R1</accession>
<feature type="region of interest" description="Disordered" evidence="4">
    <location>
        <begin position="1"/>
        <end position="22"/>
    </location>
</feature>
<dbReference type="Pfam" id="PF01614">
    <property type="entry name" value="IclR_C"/>
    <property type="match status" value="1"/>
</dbReference>